<reference evidence="2 3" key="1">
    <citation type="journal article" date="2014" name="Genome Announc.">
        <title>Draft Genome Sequence of Brevibacillus panacihumi Strain W25, a Halotolerant Hydrocarbon-Degrading Bacterium.</title>
        <authorList>
            <person name="Wang X."/>
            <person name="Jin D."/>
            <person name="Zhou L."/>
            <person name="Wu L."/>
            <person name="An W."/>
            <person name="Chen Y."/>
            <person name="Zhao L."/>
        </authorList>
    </citation>
    <scope>NUCLEOTIDE SEQUENCE [LARGE SCALE GENOMIC DNA]</scope>
    <source>
        <strain evidence="2 3">W25</strain>
    </source>
</reference>
<accession>V6M8X1</accession>
<dbReference type="eggNOG" id="COG3382">
    <property type="taxonomic scope" value="Bacteria"/>
</dbReference>
<evidence type="ECO:0000313" key="2">
    <source>
        <dbReference type="EMBL" id="EST54984.1"/>
    </source>
</evidence>
<dbReference type="STRING" id="1408254.T458_10835"/>
<feature type="domain" description="B3/B4 tRNA-binding" evidence="1">
    <location>
        <begin position="64"/>
        <end position="214"/>
    </location>
</feature>
<dbReference type="InterPro" id="IPR005146">
    <property type="entry name" value="B3/B4_tRNA-bd"/>
</dbReference>
<dbReference type="HOGENOM" id="CLU_076869_2_1_9"/>
<protein>
    <recommendedName>
        <fullName evidence="1">B3/B4 tRNA-binding domain-containing protein</fullName>
    </recommendedName>
</protein>
<dbReference type="SUPFAM" id="SSF56037">
    <property type="entry name" value="PheT/TilS domain"/>
    <property type="match status" value="1"/>
</dbReference>
<dbReference type="OrthoDB" id="9789812at2"/>
<dbReference type="RefSeq" id="WP_023556129.1">
    <property type="nucleotide sequence ID" value="NZ_KI629782.1"/>
</dbReference>
<sequence length="225" mass="25129">MLVQVHMDASITERLPQISLGVLQYRGVTVSDSPKMLQGRINFFVENLRLEHDLARLTEIPGIREWRSCLKQAGTDPSRYRPSAEALLRRLLQGNPFFWVNSAVDVNNFFSVLHALPLGIYDAAQIEGDVSFRLGTADDRYEGLNGREVSMENKPLLADGLGAFGSPIVDSKRTCVTEQSRDLLHVIYFHDQIDSAQKDEILGSVGRMFTEINGGELVYSSIIST</sequence>
<gene>
    <name evidence="2" type="ORF">T458_10835</name>
</gene>
<dbReference type="SMART" id="SM00873">
    <property type="entry name" value="B3_4"/>
    <property type="match status" value="1"/>
</dbReference>
<dbReference type="Proteomes" id="UP000017973">
    <property type="component" value="Unassembled WGS sequence"/>
</dbReference>
<dbReference type="GO" id="GO:0004826">
    <property type="term" value="F:phenylalanine-tRNA ligase activity"/>
    <property type="evidence" value="ECO:0007669"/>
    <property type="project" value="InterPro"/>
</dbReference>
<evidence type="ECO:0000259" key="1">
    <source>
        <dbReference type="SMART" id="SM00873"/>
    </source>
</evidence>
<organism evidence="2 3">
    <name type="scientific">Brevibacillus panacihumi W25</name>
    <dbReference type="NCBI Taxonomy" id="1408254"/>
    <lineage>
        <taxon>Bacteria</taxon>
        <taxon>Bacillati</taxon>
        <taxon>Bacillota</taxon>
        <taxon>Bacilli</taxon>
        <taxon>Bacillales</taxon>
        <taxon>Paenibacillaceae</taxon>
        <taxon>Brevibacillus</taxon>
    </lineage>
</organism>
<comment type="caution">
    <text evidence="2">The sequence shown here is derived from an EMBL/GenBank/DDBJ whole genome shotgun (WGS) entry which is preliminary data.</text>
</comment>
<proteinExistence type="predicted"/>
<dbReference type="PATRIC" id="fig|1408254.3.peg.2146"/>
<dbReference type="GO" id="GO:0003723">
    <property type="term" value="F:RNA binding"/>
    <property type="evidence" value="ECO:0007669"/>
    <property type="project" value="InterPro"/>
</dbReference>
<evidence type="ECO:0000313" key="3">
    <source>
        <dbReference type="Proteomes" id="UP000017973"/>
    </source>
</evidence>
<dbReference type="Gene3D" id="3.50.40.10">
    <property type="entry name" value="Phenylalanyl-trna Synthetase, Chain B, domain 3"/>
    <property type="match status" value="1"/>
</dbReference>
<dbReference type="EMBL" id="AYJU01000015">
    <property type="protein sequence ID" value="EST54984.1"/>
    <property type="molecule type" value="Genomic_DNA"/>
</dbReference>
<dbReference type="PANTHER" id="PTHR39209">
    <property type="match status" value="1"/>
</dbReference>
<keyword evidence="3" id="KW-1185">Reference proteome</keyword>
<dbReference type="Pfam" id="PF03483">
    <property type="entry name" value="B3_4"/>
    <property type="match status" value="1"/>
</dbReference>
<name>V6M8X1_9BACL</name>
<dbReference type="AlphaFoldDB" id="V6M8X1"/>
<dbReference type="InterPro" id="IPR020825">
    <property type="entry name" value="Phe-tRNA_synthase-like_B3/B4"/>
</dbReference>
<dbReference type="PANTHER" id="PTHR39209:SF2">
    <property type="entry name" value="CYTOPLASMIC PROTEIN"/>
    <property type="match status" value="1"/>
</dbReference>